<dbReference type="Proteomes" id="UP000239649">
    <property type="component" value="Unassembled WGS sequence"/>
</dbReference>
<organism evidence="10 11">
    <name type="scientific">Micractinium conductrix</name>
    <dbReference type="NCBI Taxonomy" id="554055"/>
    <lineage>
        <taxon>Eukaryota</taxon>
        <taxon>Viridiplantae</taxon>
        <taxon>Chlorophyta</taxon>
        <taxon>core chlorophytes</taxon>
        <taxon>Trebouxiophyceae</taxon>
        <taxon>Chlorellales</taxon>
        <taxon>Chlorellaceae</taxon>
        <taxon>Chlorella clade</taxon>
        <taxon>Micractinium</taxon>
    </lineage>
</organism>
<comment type="subcellular location">
    <subcellularLocation>
        <location evidence="1 6">Cytoplasm</location>
    </subcellularLocation>
</comment>
<evidence type="ECO:0000313" key="10">
    <source>
        <dbReference type="EMBL" id="PSC71923.1"/>
    </source>
</evidence>
<evidence type="ECO:0000256" key="5">
    <source>
        <dbReference type="ARBA" id="ARBA00022917"/>
    </source>
</evidence>
<dbReference type="FunFam" id="3.30.70.330:FF:000235">
    <property type="entry name" value="Eukaryotic translation initiation factor 3 subunit B"/>
    <property type="match status" value="1"/>
</dbReference>
<dbReference type="GO" id="GO:0001732">
    <property type="term" value="P:formation of cytoplasmic translation initiation complex"/>
    <property type="evidence" value="ECO:0007669"/>
    <property type="project" value="UniProtKB-UniRule"/>
</dbReference>
<feature type="region of interest" description="Disordered" evidence="7">
    <location>
        <begin position="41"/>
        <end position="97"/>
    </location>
</feature>
<dbReference type="InterPro" id="IPR000504">
    <property type="entry name" value="RRM_dom"/>
</dbReference>
<feature type="signal peptide" evidence="8">
    <location>
        <begin position="1"/>
        <end position="21"/>
    </location>
</feature>
<dbReference type="PANTHER" id="PTHR14068:SF0">
    <property type="entry name" value="EUKARYOTIC TRANSLATION INITIATION FACTOR 3 SUBUNIT B"/>
    <property type="match status" value="1"/>
</dbReference>
<comment type="caution">
    <text evidence="10">The sequence shown here is derived from an EMBL/GenBank/DDBJ whole genome shotgun (WGS) entry which is preliminary data.</text>
</comment>
<name>A0A2P6VCV0_9CHLO</name>
<protein>
    <recommendedName>
        <fullName evidence="6">Eukaryotic translation initiation factor 3 subunit B</fullName>
        <shortName evidence="6">eIF3b</shortName>
    </recommendedName>
    <alternativeName>
        <fullName evidence="6">eIF-3-eta</fullName>
    </alternativeName>
    <alternativeName>
        <fullName evidence="6">eIF3 p110</fullName>
    </alternativeName>
</protein>
<dbReference type="InterPro" id="IPR015943">
    <property type="entry name" value="WD40/YVTN_repeat-like_dom_sf"/>
</dbReference>
<keyword evidence="11" id="KW-1185">Reference proteome</keyword>
<comment type="subunit">
    <text evidence="6">Component of the eukaryotic translation initiation factor 3 (eIF-3) complex.</text>
</comment>
<dbReference type="GO" id="GO:0003723">
    <property type="term" value="F:RNA binding"/>
    <property type="evidence" value="ECO:0007669"/>
    <property type="project" value="UniProtKB-UniRule"/>
</dbReference>
<evidence type="ECO:0000256" key="7">
    <source>
        <dbReference type="SAM" id="MobiDB-lite"/>
    </source>
</evidence>
<evidence type="ECO:0000256" key="4">
    <source>
        <dbReference type="ARBA" id="ARBA00022884"/>
    </source>
</evidence>
<dbReference type="InterPro" id="IPR035979">
    <property type="entry name" value="RBD_domain_sf"/>
</dbReference>
<dbReference type="PROSITE" id="PS50102">
    <property type="entry name" value="RRM"/>
    <property type="match status" value="1"/>
</dbReference>
<dbReference type="Gene3D" id="3.30.70.330">
    <property type="match status" value="1"/>
</dbReference>
<evidence type="ECO:0000256" key="1">
    <source>
        <dbReference type="ARBA" id="ARBA00004496"/>
    </source>
</evidence>
<evidence type="ECO:0000256" key="2">
    <source>
        <dbReference type="ARBA" id="ARBA00022490"/>
    </source>
</evidence>
<dbReference type="InterPro" id="IPR012677">
    <property type="entry name" value="Nucleotide-bd_a/b_plait_sf"/>
</dbReference>
<feature type="domain" description="RRM" evidence="9">
    <location>
        <begin position="531"/>
        <end position="618"/>
    </location>
</feature>
<feature type="chain" id="PRO_5015178366" description="Eukaryotic translation initiation factor 3 subunit B" evidence="8">
    <location>
        <begin position="22"/>
        <end position="1189"/>
    </location>
</feature>
<dbReference type="SMART" id="SM00360">
    <property type="entry name" value="RRM"/>
    <property type="match status" value="1"/>
</dbReference>
<evidence type="ECO:0000313" key="11">
    <source>
        <dbReference type="Proteomes" id="UP000239649"/>
    </source>
</evidence>
<dbReference type="CDD" id="cd12278">
    <property type="entry name" value="RRM_eIF3B"/>
    <property type="match status" value="1"/>
</dbReference>
<reference evidence="10 11" key="1">
    <citation type="journal article" date="2018" name="Plant J.">
        <title>Genome sequences of Chlorella sorokiniana UTEX 1602 and Micractinium conductrix SAG 241.80: implications to maltose excretion by a green alga.</title>
        <authorList>
            <person name="Arriola M.B."/>
            <person name="Velmurugan N."/>
            <person name="Zhang Y."/>
            <person name="Plunkett M.H."/>
            <person name="Hondzo H."/>
            <person name="Barney B.M."/>
        </authorList>
    </citation>
    <scope>NUCLEOTIDE SEQUENCE [LARGE SCALE GENOMIC DNA]</scope>
    <source>
        <strain evidence="10 11">SAG 241.80</strain>
    </source>
</reference>
<dbReference type="InterPro" id="IPR013979">
    <property type="entry name" value="TIF_beta_prop-like"/>
</dbReference>
<dbReference type="GO" id="GO:0003743">
    <property type="term" value="F:translation initiation factor activity"/>
    <property type="evidence" value="ECO:0007669"/>
    <property type="project" value="UniProtKB-UniRule"/>
</dbReference>
<dbReference type="InterPro" id="IPR011400">
    <property type="entry name" value="EIF3B"/>
</dbReference>
<dbReference type="SUPFAM" id="SSF53448">
    <property type="entry name" value="Nucleotide-diphospho-sugar transferases"/>
    <property type="match status" value="1"/>
</dbReference>
<dbReference type="Pfam" id="PF08662">
    <property type="entry name" value="eIF2A"/>
    <property type="match status" value="1"/>
</dbReference>
<keyword evidence="8" id="KW-0732">Signal</keyword>
<dbReference type="AlphaFoldDB" id="A0A2P6VCV0"/>
<dbReference type="SUPFAM" id="SSF54928">
    <property type="entry name" value="RNA-binding domain, RBD"/>
    <property type="match status" value="1"/>
</dbReference>
<dbReference type="GO" id="GO:0016282">
    <property type="term" value="C:eukaryotic 43S preinitiation complex"/>
    <property type="evidence" value="ECO:0007669"/>
    <property type="project" value="UniProtKB-UniRule"/>
</dbReference>
<dbReference type="GO" id="GO:0005852">
    <property type="term" value="C:eukaryotic translation initiation factor 3 complex"/>
    <property type="evidence" value="ECO:0007669"/>
    <property type="project" value="UniProtKB-UniRule"/>
</dbReference>
<dbReference type="OrthoDB" id="10250414at2759"/>
<evidence type="ECO:0000256" key="3">
    <source>
        <dbReference type="ARBA" id="ARBA00022540"/>
    </source>
</evidence>
<dbReference type="GO" id="GO:0031369">
    <property type="term" value="F:translation initiation factor binding"/>
    <property type="evidence" value="ECO:0007669"/>
    <property type="project" value="InterPro"/>
</dbReference>
<dbReference type="SUPFAM" id="SSF82171">
    <property type="entry name" value="DPP6 N-terminal domain-like"/>
    <property type="match status" value="1"/>
</dbReference>
<dbReference type="InterPro" id="IPR034363">
    <property type="entry name" value="eIF3B_RRM"/>
</dbReference>
<keyword evidence="2 6" id="KW-0963">Cytoplasm</keyword>
<accession>A0A2P6VCV0</accession>
<keyword evidence="5 6" id="KW-0648">Protein biosynthesis</keyword>
<dbReference type="GO" id="GO:0033290">
    <property type="term" value="C:eukaryotic 48S preinitiation complex"/>
    <property type="evidence" value="ECO:0007669"/>
    <property type="project" value="UniProtKB-UniRule"/>
</dbReference>
<gene>
    <name evidence="10" type="ORF">C2E20_4760</name>
</gene>
<comment type="function">
    <text evidence="6">RNA-binding component of the eukaryotic translation initiation factor 3 (eIF-3) complex, which is involved in protein synthesis of a specialized repertoire of mRNAs and, together with other initiation factors, stimulates binding of mRNA and methionyl-tRNAi to the 40S ribosome. The eIF-3 complex specifically targets and initiates translation of a subset of mRNAs involved in cell proliferation.</text>
</comment>
<comment type="similarity">
    <text evidence="6">Belongs to the eIF-3 subunit B family.</text>
</comment>
<dbReference type="EMBL" id="LHPF02000012">
    <property type="protein sequence ID" value="PSC71923.1"/>
    <property type="molecule type" value="Genomic_DNA"/>
</dbReference>
<proteinExistence type="inferred from homology"/>
<dbReference type="Pfam" id="PF00076">
    <property type="entry name" value="RRM_1"/>
    <property type="match status" value="1"/>
</dbReference>
<feature type="compositionally biased region" description="Gly residues" evidence="7">
    <location>
        <begin position="50"/>
        <end position="60"/>
    </location>
</feature>
<dbReference type="Gene3D" id="3.90.550.10">
    <property type="entry name" value="Spore Coat Polysaccharide Biosynthesis Protein SpsA, Chain A"/>
    <property type="match status" value="1"/>
</dbReference>
<sequence>MSGKHQLVTVLLAGVLLGLLAFHPRAAPHLKSLHLAATSAFGSSGSGSSHEGGSGPGGFGTTSSSVEVGSGNGSGATVERPGGAATAEPTPPPQTLVVETGTAASDAAAGSWAATSPAAASDAALPAAAPPPAAAIDAALPAAGPLLPAAGPLLPAVGPADGWRLPADGAGCQRLLWFMTIGTKDPNWVEEYGSYVKAALLSARRHAPSLVPVLLVTSAGPTELGTWFGQLGGLALLHHLSFLPLMPREADPARTLVLEGVFLRLDAHLRYALYTDTDVVFMGGGPAPAPHPGDISTCTVPLPQLFSIGAEMERGEIHNSGVMVLNTSQMHEEMPAMVRHAYAASFQFNLSVLDQGFIHDYLKQEGKRATQLPDRLNFKAYWGGEPGITIVHFHGPKPRRCTPCFLEHRAAGDWQTNCTSCPGSYLYILQKAVDADGGQLYETMSSTYEMYQELAAMPPEQALSVLRAEQQLGAAGADEQHLFEGQPKGFPFGDFDLADVMLPEDDDMGIPCDSDDEGAEEELQTESGFGNVLVVDNLPAVSQEKYEKLTAILTKIFSGSGRILEGGLFHPQDSETKMSKGYAFVEYENAEQAKAAQAALNGYQLDKAHKFAATLFDEVDRLAKVPEQYQEPEERTFTPGENLLEWLGDKRGRDQFVARYGDETEVCWNDAPKQQEETVYKRSFWTEAFVEWTPHGSMLTTVHRQGVAMWGGKSFERLQRLGHPGVQRLLWSACEQYLLTFSEFPDNRGRPAFVCTIWEARTGKRLRTFEGPHDEYAVGFMARGDHGMRWPAFRWSGGEGGAPVLLAHMKKNAISVYAAPDMGMLDKKSLKLENVQDWEWSPNAADTTLVAYQGEQENLPARVVLIHLPDRAEIRQKNLFSVAALKMTWHPQGDYLAVQVDKWTKTKKSTHTNFELFSLREKDCPIDMLELPNKSEKIMALTWEPKGHRFAVLHGEGSRPSVSIYTMKDTKPSAAGARGVTLLHTMTNKQCTSMNWSPSGRFLVLAGISGGHNGALEFWDCEEMALLNAGEHFMCQEVHWDPTGRYVATVVNAAAAMENGFMVWSFSGQLLYKTARDRFFQLLWRPRPPSLLPQEKQKEIVKSLRKYSKRYEEEDEALLAQADSEFVRERERQLAEFRDWLASKQEYAAKEEAFFKEQLGERLNAHDHFTVQEVEVSVVLDVKEEAVKQ</sequence>
<evidence type="ECO:0000256" key="6">
    <source>
        <dbReference type="HAMAP-Rule" id="MF_03001"/>
    </source>
</evidence>
<keyword evidence="4 6" id="KW-0694">RNA-binding</keyword>
<dbReference type="InterPro" id="IPR029044">
    <property type="entry name" value="Nucleotide-diphossugar_trans"/>
</dbReference>
<evidence type="ECO:0000259" key="9">
    <source>
        <dbReference type="PROSITE" id="PS50102"/>
    </source>
</evidence>
<keyword evidence="3 6" id="KW-0396">Initiation factor</keyword>
<dbReference type="Gene3D" id="2.130.10.10">
    <property type="entry name" value="YVTN repeat-like/Quinoprotein amine dehydrogenase"/>
    <property type="match status" value="1"/>
</dbReference>
<evidence type="ECO:0000256" key="8">
    <source>
        <dbReference type="SAM" id="SignalP"/>
    </source>
</evidence>
<dbReference type="PANTHER" id="PTHR14068">
    <property type="entry name" value="EUKARYOTIC TRANSLATION INITIATION FACTOR 3 EIF3 -RELATED"/>
    <property type="match status" value="1"/>
</dbReference>
<dbReference type="HAMAP" id="MF_03001">
    <property type="entry name" value="eIF3b"/>
    <property type="match status" value="1"/>
</dbReference>
<dbReference type="STRING" id="554055.A0A2P6VCV0"/>